<evidence type="ECO:0000313" key="4">
    <source>
        <dbReference type="Proteomes" id="UP000014074"/>
    </source>
</evidence>
<protein>
    <submittedName>
        <fullName evidence="3">Putative nad-dependent 15-hydroxyprostaglandin dehydrogenase protein</fullName>
    </submittedName>
</protein>
<comment type="similarity">
    <text evidence="1">Belongs to the short-chain dehydrogenases/reductases (SDR) family.</text>
</comment>
<dbReference type="InterPro" id="IPR002347">
    <property type="entry name" value="SDR_fam"/>
</dbReference>
<dbReference type="Pfam" id="PF00106">
    <property type="entry name" value="adh_short"/>
    <property type="match status" value="1"/>
</dbReference>
<dbReference type="Proteomes" id="UP000014074">
    <property type="component" value="Unassembled WGS sequence"/>
</dbReference>
<dbReference type="Gene3D" id="3.40.50.720">
    <property type="entry name" value="NAD(P)-binding Rossmann-like Domain"/>
    <property type="match status" value="1"/>
</dbReference>
<dbReference type="GeneID" id="19329426"/>
<dbReference type="HOGENOM" id="CLU_010194_13_2_1"/>
<dbReference type="KEGG" id="tmn:UCRPA7_8563"/>
<organism evidence="3 4">
    <name type="scientific">Phaeoacremonium minimum (strain UCR-PA7)</name>
    <name type="common">Esca disease fungus</name>
    <name type="synonym">Togninia minima</name>
    <dbReference type="NCBI Taxonomy" id="1286976"/>
    <lineage>
        <taxon>Eukaryota</taxon>
        <taxon>Fungi</taxon>
        <taxon>Dikarya</taxon>
        <taxon>Ascomycota</taxon>
        <taxon>Pezizomycotina</taxon>
        <taxon>Sordariomycetes</taxon>
        <taxon>Sordariomycetidae</taxon>
        <taxon>Togniniales</taxon>
        <taxon>Togniniaceae</taxon>
        <taxon>Phaeoacremonium</taxon>
    </lineage>
</organism>
<accession>R8B9D8</accession>
<sequence>MSFSVAGKHALVTGAGAGINLAFAKLLLQRGCSVTIGDIGLRPGAEELLRQYPHVAGDNSKRPAAIFHKTDVSSWPQLNSLWARATSAFPSVDIVCPGAGIFEPEWSGFWEPPVTKTNPTSPSRDRADAEPGTYTQLNVNLTHPIRLSQLALAHWLGEQNKAKAAAGQARGVLLHTPMWTEDPEKIAMKRETDDFAEPEEMAEAMLKLCEDPEYGDGTILEVTKGALRVVPEYNAAPPSGRGLALAGYQEMQDKLVERLKSGGFKA</sequence>
<name>R8B9D8_PHAM7</name>
<dbReference type="eggNOG" id="KOG4169">
    <property type="taxonomic scope" value="Eukaryota"/>
</dbReference>
<reference evidence="4" key="1">
    <citation type="journal article" date="2013" name="Genome Announc.">
        <title>Draft genome sequence of the ascomycete Phaeoacremonium aleophilum strain UCR-PA7, a causal agent of the esca disease complex in grapevines.</title>
        <authorList>
            <person name="Blanco-Ulate B."/>
            <person name="Rolshausen P."/>
            <person name="Cantu D."/>
        </authorList>
    </citation>
    <scope>NUCLEOTIDE SEQUENCE [LARGE SCALE GENOMIC DNA]</scope>
    <source>
        <strain evidence="4">UCR-PA7</strain>
    </source>
</reference>
<dbReference type="OrthoDB" id="5296at2759"/>
<keyword evidence="4" id="KW-1185">Reference proteome</keyword>
<gene>
    <name evidence="3" type="ORF">UCRPA7_8563</name>
</gene>
<dbReference type="AlphaFoldDB" id="R8B9D8"/>
<dbReference type="RefSeq" id="XP_007919266.1">
    <property type="nucleotide sequence ID" value="XM_007921075.1"/>
</dbReference>
<dbReference type="SUPFAM" id="SSF51735">
    <property type="entry name" value="NAD(P)-binding Rossmann-fold domains"/>
    <property type="match status" value="1"/>
</dbReference>
<dbReference type="InterPro" id="IPR036291">
    <property type="entry name" value="NAD(P)-bd_dom_sf"/>
</dbReference>
<dbReference type="EMBL" id="KB933367">
    <property type="protein sequence ID" value="EON95914.1"/>
    <property type="molecule type" value="Genomic_DNA"/>
</dbReference>
<evidence type="ECO:0000256" key="1">
    <source>
        <dbReference type="ARBA" id="ARBA00006484"/>
    </source>
</evidence>
<dbReference type="GO" id="GO:0016616">
    <property type="term" value="F:oxidoreductase activity, acting on the CH-OH group of donors, NAD or NADP as acceptor"/>
    <property type="evidence" value="ECO:0007669"/>
    <property type="project" value="TreeGrafter"/>
</dbReference>
<dbReference type="GO" id="GO:0005737">
    <property type="term" value="C:cytoplasm"/>
    <property type="evidence" value="ECO:0007669"/>
    <property type="project" value="TreeGrafter"/>
</dbReference>
<dbReference type="PRINTS" id="PR00081">
    <property type="entry name" value="GDHRDH"/>
</dbReference>
<evidence type="ECO:0000256" key="2">
    <source>
        <dbReference type="ARBA" id="ARBA00023002"/>
    </source>
</evidence>
<keyword evidence="2" id="KW-0560">Oxidoreductase</keyword>
<dbReference type="PANTHER" id="PTHR44229:SF4">
    <property type="entry name" value="15-HYDROXYPROSTAGLANDIN DEHYDROGENASE [NAD(+)]"/>
    <property type="match status" value="1"/>
</dbReference>
<evidence type="ECO:0000313" key="3">
    <source>
        <dbReference type="EMBL" id="EON95914.1"/>
    </source>
</evidence>
<proteinExistence type="inferred from homology"/>
<dbReference type="PANTHER" id="PTHR44229">
    <property type="entry name" value="15-HYDROXYPROSTAGLANDIN DEHYDROGENASE [NAD(+)]"/>
    <property type="match status" value="1"/>
</dbReference>